<dbReference type="AlphaFoldDB" id="A0A0R1HA36"/>
<dbReference type="PATRIC" id="fig|1423726.3.peg.2665"/>
<keyword evidence="2" id="KW-1185">Reference proteome</keyword>
<protein>
    <submittedName>
        <fullName evidence="1">Uncharacterized protein</fullName>
    </submittedName>
</protein>
<accession>A0A0R1HA36</accession>
<gene>
    <name evidence="1" type="ORF">FC07_GL002566</name>
</gene>
<evidence type="ECO:0000313" key="2">
    <source>
        <dbReference type="Proteomes" id="UP000051461"/>
    </source>
</evidence>
<dbReference type="STRING" id="1423726.FC07_GL002566"/>
<reference evidence="1 2" key="1">
    <citation type="journal article" date="2015" name="Genome Announc.">
        <title>Expanding the biotechnology potential of lactobacilli through comparative genomics of 213 strains and associated genera.</title>
        <authorList>
            <person name="Sun Z."/>
            <person name="Harris H.M."/>
            <person name="McCann A."/>
            <person name="Guo C."/>
            <person name="Argimon S."/>
            <person name="Zhang W."/>
            <person name="Yang X."/>
            <person name="Jeffery I.B."/>
            <person name="Cooney J.C."/>
            <person name="Kagawa T.F."/>
            <person name="Liu W."/>
            <person name="Song Y."/>
            <person name="Salvetti E."/>
            <person name="Wrobel A."/>
            <person name="Rasinkangas P."/>
            <person name="Parkhill J."/>
            <person name="Rea M.C."/>
            <person name="O'Sullivan O."/>
            <person name="Ritari J."/>
            <person name="Douillard F.P."/>
            <person name="Paul Ross R."/>
            <person name="Yang R."/>
            <person name="Briner A.E."/>
            <person name="Felis G.E."/>
            <person name="de Vos W.M."/>
            <person name="Barrangou R."/>
            <person name="Klaenhammer T.R."/>
            <person name="Caufield P.W."/>
            <person name="Cui Y."/>
            <person name="Zhang H."/>
            <person name="O'Toole P.W."/>
        </authorList>
    </citation>
    <scope>NUCLEOTIDE SEQUENCE [LARGE SCALE GENOMIC DNA]</scope>
    <source>
        <strain evidence="1 2">DSM 20003</strain>
    </source>
</reference>
<evidence type="ECO:0000313" key="1">
    <source>
        <dbReference type="EMBL" id="KRK40817.1"/>
    </source>
</evidence>
<comment type="caution">
    <text evidence="1">The sequence shown here is derived from an EMBL/GenBank/DDBJ whole genome shotgun (WGS) entry which is preliminary data.</text>
</comment>
<organism evidence="1 2">
    <name type="scientific">Loigolactobacillus bifermentans DSM 20003</name>
    <dbReference type="NCBI Taxonomy" id="1423726"/>
    <lineage>
        <taxon>Bacteria</taxon>
        <taxon>Bacillati</taxon>
        <taxon>Bacillota</taxon>
        <taxon>Bacilli</taxon>
        <taxon>Lactobacillales</taxon>
        <taxon>Lactobacillaceae</taxon>
        <taxon>Loigolactobacillus</taxon>
    </lineage>
</organism>
<dbReference type="Proteomes" id="UP000051461">
    <property type="component" value="Unassembled WGS sequence"/>
</dbReference>
<dbReference type="RefSeq" id="WP_057903251.1">
    <property type="nucleotide sequence ID" value="NZ_AZDA01000003.1"/>
</dbReference>
<sequence>MTKPNWDKINAKMRRKNQLLSELERAAGEARYGPNGIRGEAHAYEVYREIIGVCAAINQEKGVGR</sequence>
<name>A0A0R1HA36_9LACO</name>
<dbReference type="EMBL" id="AZDA01000003">
    <property type="protein sequence ID" value="KRK40817.1"/>
    <property type="molecule type" value="Genomic_DNA"/>
</dbReference>
<proteinExistence type="predicted"/>